<keyword evidence="3" id="KW-0813">Transport</keyword>
<keyword evidence="10" id="KW-1185">Reference proteome</keyword>
<dbReference type="GO" id="GO:0005886">
    <property type="term" value="C:plasma membrane"/>
    <property type="evidence" value="ECO:0007669"/>
    <property type="project" value="UniProtKB-SubCell"/>
</dbReference>
<reference evidence="9 10" key="1">
    <citation type="journal article" date="2017" name="Genome Announc.">
        <title>Complete Genome Sequences of Two Acetylene-Fermenting Pelobacter acetylenicus Strains.</title>
        <authorList>
            <person name="Sutton J.M."/>
            <person name="Baesman S.M."/>
            <person name="Fierst J.L."/>
            <person name="Poret-Peterson A.T."/>
            <person name="Oremland R.S."/>
            <person name="Dunlap D.S."/>
            <person name="Akob D.M."/>
        </authorList>
    </citation>
    <scope>NUCLEOTIDE SEQUENCE [LARGE SCALE GENOMIC DNA]</scope>
    <source>
        <strain evidence="9 10">DSM 3247</strain>
    </source>
</reference>
<dbReference type="KEGG" id="pace:A6070_00655"/>
<keyword evidence="4" id="KW-1003">Cell membrane</keyword>
<dbReference type="GO" id="GO:0015385">
    <property type="term" value="F:sodium:proton antiporter activity"/>
    <property type="evidence" value="ECO:0007669"/>
    <property type="project" value="TreeGrafter"/>
</dbReference>
<name>A0A1L3GKN9_SYNAC</name>
<evidence type="ECO:0000256" key="8">
    <source>
        <dbReference type="SAM" id="Phobius"/>
    </source>
</evidence>
<dbReference type="InterPro" id="IPR007208">
    <property type="entry name" value="MrpF/PhaF-like"/>
</dbReference>
<evidence type="ECO:0000313" key="10">
    <source>
        <dbReference type="Proteomes" id="UP000182264"/>
    </source>
</evidence>
<accession>A0A1L3GKN9</accession>
<evidence type="ECO:0000256" key="2">
    <source>
        <dbReference type="ARBA" id="ARBA00009212"/>
    </source>
</evidence>
<evidence type="ECO:0000313" key="9">
    <source>
        <dbReference type="EMBL" id="APG26228.1"/>
    </source>
</evidence>
<feature type="transmembrane region" description="Helical" evidence="8">
    <location>
        <begin position="61"/>
        <end position="83"/>
    </location>
</feature>
<comment type="subcellular location">
    <subcellularLocation>
        <location evidence="1">Cell membrane</location>
        <topology evidence="1">Multi-pass membrane protein</topology>
    </subcellularLocation>
</comment>
<evidence type="ECO:0000256" key="5">
    <source>
        <dbReference type="ARBA" id="ARBA00022692"/>
    </source>
</evidence>
<evidence type="ECO:0000256" key="3">
    <source>
        <dbReference type="ARBA" id="ARBA00022448"/>
    </source>
</evidence>
<comment type="similarity">
    <text evidence="2">Belongs to the CPA3 antiporters (TC 2.A.63) subunit F family.</text>
</comment>
<dbReference type="Pfam" id="PF04066">
    <property type="entry name" value="MrpF_PhaF"/>
    <property type="match status" value="1"/>
</dbReference>
<organism evidence="9 10">
    <name type="scientific">Syntrophotalea acetylenica</name>
    <name type="common">Pelobacter acetylenicus</name>
    <dbReference type="NCBI Taxonomy" id="29542"/>
    <lineage>
        <taxon>Bacteria</taxon>
        <taxon>Pseudomonadati</taxon>
        <taxon>Thermodesulfobacteriota</taxon>
        <taxon>Desulfuromonadia</taxon>
        <taxon>Desulfuromonadales</taxon>
        <taxon>Syntrophotaleaceae</taxon>
        <taxon>Syntrophotalea</taxon>
    </lineage>
</organism>
<proteinExistence type="inferred from homology"/>
<evidence type="ECO:0000256" key="1">
    <source>
        <dbReference type="ARBA" id="ARBA00004651"/>
    </source>
</evidence>
<gene>
    <name evidence="9" type="ORF">A7E75_06720</name>
</gene>
<dbReference type="EMBL" id="CP015518">
    <property type="protein sequence ID" value="APG26228.1"/>
    <property type="molecule type" value="Genomic_DNA"/>
</dbReference>
<keyword evidence="5 8" id="KW-0812">Transmembrane</keyword>
<dbReference type="STRING" id="29542.A6070_00655"/>
<dbReference type="PANTHER" id="PTHR34702">
    <property type="entry name" value="NA(+)/H(+) ANTIPORTER SUBUNIT F1"/>
    <property type="match status" value="1"/>
</dbReference>
<dbReference type="PANTHER" id="PTHR34702:SF1">
    <property type="entry name" value="NA(+)_H(+) ANTIPORTER SUBUNIT F"/>
    <property type="match status" value="1"/>
</dbReference>
<evidence type="ECO:0000256" key="4">
    <source>
        <dbReference type="ARBA" id="ARBA00022475"/>
    </source>
</evidence>
<keyword evidence="6 8" id="KW-1133">Transmembrane helix</keyword>
<sequence length="91" mass="9916">MEYLFLGCGIVLLLLMALCLVRVVGGPTVFDRILGGNVIGTKTTVLLLIIGVLYRNVAMFVDIAIAYALLNFIATLGAAKYFLRRKHMPGD</sequence>
<dbReference type="AlphaFoldDB" id="A0A1L3GKN9"/>
<feature type="transmembrane region" description="Helical" evidence="8">
    <location>
        <begin position="33"/>
        <end position="54"/>
    </location>
</feature>
<evidence type="ECO:0000256" key="7">
    <source>
        <dbReference type="ARBA" id="ARBA00023136"/>
    </source>
</evidence>
<dbReference type="OrthoDB" id="9800226at2"/>
<protein>
    <submittedName>
        <fullName evidence="9">pH regulation protein F</fullName>
    </submittedName>
</protein>
<dbReference type="Proteomes" id="UP000182264">
    <property type="component" value="Chromosome"/>
</dbReference>
<evidence type="ECO:0000256" key="6">
    <source>
        <dbReference type="ARBA" id="ARBA00022989"/>
    </source>
</evidence>
<keyword evidence="7 8" id="KW-0472">Membrane</keyword>